<proteinExistence type="predicted"/>
<dbReference type="AlphaFoldDB" id="A0A318SDG4"/>
<dbReference type="EMBL" id="QJTC01000020">
    <property type="protein sequence ID" value="PYE75048.1"/>
    <property type="molecule type" value="Genomic_DNA"/>
</dbReference>
<accession>A0A318SDG4</accession>
<evidence type="ECO:0000313" key="2">
    <source>
        <dbReference type="Proteomes" id="UP000247540"/>
    </source>
</evidence>
<name>A0A318SDG4_9BURK</name>
<gene>
    <name evidence="1" type="ORF">DFQ15_1201</name>
</gene>
<protein>
    <submittedName>
        <fullName evidence="1">Uncharacterized protein</fullName>
    </submittedName>
</protein>
<keyword evidence="2" id="KW-1185">Reference proteome</keyword>
<sequence>MSRAAAANAPALPPVAVALMPALPSNAPAPSTSWTTYTKCAAARCSWSDPAAHLYVSELTLDHPKRMFDLAWMMALRRSSRMVRSSAVCSCPAVCVCPAASQCSRARRPWRRGAGWRPGNRHRPRLRFPRRAVRCGPDHIADAAGAAAHGMHQARVGIHADVGLIGRCTLIALLALPHLRVAFSRAVRGRIGRGDQLGVHHCVGAQQRPLALISSLMSSRICGASCVKQHIGASYADLP</sequence>
<comment type="caution">
    <text evidence="1">The sequence shown here is derived from an EMBL/GenBank/DDBJ whole genome shotgun (WGS) entry which is preliminary data.</text>
</comment>
<evidence type="ECO:0000313" key="1">
    <source>
        <dbReference type="EMBL" id="PYE75048.1"/>
    </source>
</evidence>
<reference evidence="1 2" key="1">
    <citation type="submission" date="2018-06" db="EMBL/GenBank/DDBJ databases">
        <title>Genomic Encyclopedia of Type Strains, Phase III (KMG-III): the genomes of soil and plant-associated and newly described type strains.</title>
        <authorList>
            <person name="Whitman W."/>
        </authorList>
    </citation>
    <scope>NUCLEOTIDE SEQUENCE [LARGE SCALE GENOMIC DNA]</scope>
    <source>
        <strain evidence="1 2">CECT 7646</strain>
    </source>
</reference>
<organism evidence="1 2">
    <name type="scientific">Xylophilus ampelinus</name>
    <dbReference type="NCBI Taxonomy" id="54067"/>
    <lineage>
        <taxon>Bacteria</taxon>
        <taxon>Pseudomonadati</taxon>
        <taxon>Pseudomonadota</taxon>
        <taxon>Betaproteobacteria</taxon>
        <taxon>Burkholderiales</taxon>
        <taxon>Xylophilus</taxon>
    </lineage>
</organism>
<dbReference type="Proteomes" id="UP000247540">
    <property type="component" value="Unassembled WGS sequence"/>
</dbReference>